<comment type="caution">
    <text evidence="1">The sequence shown here is derived from an EMBL/GenBank/DDBJ whole genome shotgun (WGS) entry which is preliminary data.</text>
</comment>
<organism evidence="1 2">
    <name type="scientific">Thelephora ganbajun</name>
    <name type="common">Ganba fungus</name>
    <dbReference type="NCBI Taxonomy" id="370292"/>
    <lineage>
        <taxon>Eukaryota</taxon>
        <taxon>Fungi</taxon>
        <taxon>Dikarya</taxon>
        <taxon>Basidiomycota</taxon>
        <taxon>Agaricomycotina</taxon>
        <taxon>Agaricomycetes</taxon>
        <taxon>Thelephorales</taxon>
        <taxon>Thelephoraceae</taxon>
        <taxon>Thelephora</taxon>
    </lineage>
</organism>
<proteinExistence type="predicted"/>
<dbReference type="Proteomes" id="UP000886501">
    <property type="component" value="Unassembled WGS sequence"/>
</dbReference>
<evidence type="ECO:0000313" key="1">
    <source>
        <dbReference type="EMBL" id="KAF9650065.1"/>
    </source>
</evidence>
<reference evidence="1" key="1">
    <citation type="submission" date="2019-10" db="EMBL/GenBank/DDBJ databases">
        <authorList>
            <consortium name="DOE Joint Genome Institute"/>
            <person name="Kuo A."/>
            <person name="Miyauchi S."/>
            <person name="Kiss E."/>
            <person name="Drula E."/>
            <person name="Kohler A."/>
            <person name="Sanchez-Garcia M."/>
            <person name="Andreopoulos B."/>
            <person name="Barry K.W."/>
            <person name="Bonito G."/>
            <person name="Buee M."/>
            <person name="Carver A."/>
            <person name="Chen C."/>
            <person name="Cichocki N."/>
            <person name="Clum A."/>
            <person name="Culley D."/>
            <person name="Crous P.W."/>
            <person name="Fauchery L."/>
            <person name="Girlanda M."/>
            <person name="Hayes R."/>
            <person name="Keri Z."/>
            <person name="Labutti K."/>
            <person name="Lipzen A."/>
            <person name="Lombard V."/>
            <person name="Magnuson J."/>
            <person name="Maillard F."/>
            <person name="Morin E."/>
            <person name="Murat C."/>
            <person name="Nolan M."/>
            <person name="Ohm R."/>
            <person name="Pangilinan J."/>
            <person name="Pereira M."/>
            <person name="Perotto S."/>
            <person name="Peter M."/>
            <person name="Riley R."/>
            <person name="Sitrit Y."/>
            <person name="Stielow B."/>
            <person name="Szollosi G."/>
            <person name="Zifcakova L."/>
            <person name="Stursova M."/>
            <person name="Spatafora J.W."/>
            <person name="Tedersoo L."/>
            <person name="Vaario L.-M."/>
            <person name="Yamada A."/>
            <person name="Yan M."/>
            <person name="Wang P."/>
            <person name="Xu J."/>
            <person name="Bruns T."/>
            <person name="Baldrian P."/>
            <person name="Vilgalys R."/>
            <person name="Henrissat B."/>
            <person name="Grigoriev I.V."/>
            <person name="Hibbett D."/>
            <person name="Nagy L.G."/>
            <person name="Martin F.M."/>
        </authorList>
    </citation>
    <scope>NUCLEOTIDE SEQUENCE</scope>
    <source>
        <strain evidence="1">P2</strain>
    </source>
</reference>
<sequence length="413" mass="44469">MDSDDDEFLYGPSTKTELVPLPTTSELPGLPAAPSIIPSNSLTSEDDAIYGDTGGTTPADTNGSANGENEEEEGHESDDGGEGEEEDSEDDVEFIMEHPSMSLDLRQPRQGRPRGGSTSQPPPKPQLSAAPAPSLTTEYTPRERGRPTTSQPPPPIPVLPPPQQQPIQPSIQPIPVQEPTKVTTETDSSGKDSQRPDPNTLPSATAPPSHPNIDPNLIGTLDGRSILEVDLSSLNDKPWRRPGSDLSDWFNYGFDEISWEAYCYRRKELGDLATVLKANIMNFTGMPEEQVAALPPEIRSVVMASATNYMNNAANPAMMAQNPGMGMQMMGDMGMNMPQMNMMNPINPADMSGMQMGMPMQDNTIVPGHMPQEHVAGDGFPGSQAAMMGMAGGEFAMQVGLLRYFPPTMYPGP</sequence>
<accession>A0ACB6ZJV9</accession>
<name>A0ACB6ZJV9_THEGA</name>
<evidence type="ECO:0000313" key="2">
    <source>
        <dbReference type="Proteomes" id="UP000886501"/>
    </source>
</evidence>
<keyword evidence="2" id="KW-1185">Reference proteome</keyword>
<reference evidence="1" key="2">
    <citation type="journal article" date="2020" name="Nat. Commun.">
        <title>Large-scale genome sequencing of mycorrhizal fungi provides insights into the early evolution of symbiotic traits.</title>
        <authorList>
            <person name="Miyauchi S."/>
            <person name="Kiss E."/>
            <person name="Kuo A."/>
            <person name="Drula E."/>
            <person name="Kohler A."/>
            <person name="Sanchez-Garcia M."/>
            <person name="Morin E."/>
            <person name="Andreopoulos B."/>
            <person name="Barry K.W."/>
            <person name="Bonito G."/>
            <person name="Buee M."/>
            <person name="Carver A."/>
            <person name="Chen C."/>
            <person name="Cichocki N."/>
            <person name="Clum A."/>
            <person name="Culley D."/>
            <person name="Crous P.W."/>
            <person name="Fauchery L."/>
            <person name="Girlanda M."/>
            <person name="Hayes R.D."/>
            <person name="Keri Z."/>
            <person name="LaButti K."/>
            <person name="Lipzen A."/>
            <person name="Lombard V."/>
            <person name="Magnuson J."/>
            <person name="Maillard F."/>
            <person name="Murat C."/>
            <person name="Nolan M."/>
            <person name="Ohm R.A."/>
            <person name="Pangilinan J."/>
            <person name="Pereira M.F."/>
            <person name="Perotto S."/>
            <person name="Peter M."/>
            <person name="Pfister S."/>
            <person name="Riley R."/>
            <person name="Sitrit Y."/>
            <person name="Stielow J.B."/>
            <person name="Szollosi G."/>
            <person name="Zifcakova L."/>
            <person name="Stursova M."/>
            <person name="Spatafora J.W."/>
            <person name="Tedersoo L."/>
            <person name="Vaario L.M."/>
            <person name="Yamada A."/>
            <person name="Yan M."/>
            <person name="Wang P."/>
            <person name="Xu J."/>
            <person name="Bruns T."/>
            <person name="Baldrian P."/>
            <person name="Vilgalys R."/>
            <person name="Dunand C."/>
            <person name="Henrissat B."/>
            <person name="Grigoriev I.V."/>
            <person name="Hibbett D."/>
            <person name="Nagy L.G."/>
            <person name="Martin F.M."/>
        </authorList>
    </citation>
    <scope>NUCLEOTIDE SEQUENCE</scope>
    <source>
        <strain evidence="1">P2</strain>
    </source>
</reference>
<gene>
    <name evidence="1" type="ORF">BDM02DRAFT_3141672</name>
</gene>
<dbReference type="EMBL" id="MU117989">
    <property type="protein sequence ID" value="KAF9650065.1"/>
    <property type="molecule type" value="Genomic_DNA"/>
</dbReference>
<protein>
    <submittedName>
        <fullName evidence="1">Fip1-domain-containing protein</fullName>
    </submittedName>
</protein>